<name>A0ABQ9ZQZ6_9CRUS</name>
<protein>
    <submittedName>
        <fullName evidence="1">Uncharacterized protein</fullName>
    </submittedName>
</protein>
<proteinExistence type="predicted"/>
<dbReference type="EMBL" id="JAOYFB010000005">
    <property type="protein sequence ID" value="KAK4015348.1"/>
    <property type="molecule type" value="Genomic_DNA"/>
</dbReference>
<dbReference type="Proteomes" id="UP001234178">
    <property type="component" value="Unassembled WGS sequence"/>
</dbReference>
<accession>A0ABQ9ZQZ6</accession>
<reference evidence="1 2" key="1">
    <citation type="journal article" date="2023" name="Nucleic Acids Res.">
        <title>The hologenome of Daphnia magna reveals possible DNA methylation and microbiome-mediated evolution of the host genome.</title>
        <authorList>
            <person name="Chaturvedi A."/>
            <person name="Li X."/>
            <person name="Dhandapani V."/>
            <person name="Marshall H."/>
            <person name="Kissane S."/>
            <person name="Cuenca-Cambronero M."/>
            <person name="Asole G."/>
            <person name="Calvet F."/>
            <person name="Ruiz-Romero M."/>
            <person name="Marangio P."/>
            <person name="Guigo R."/>
            <person name="Rago D."/>
            <person name="Mirbahai L."/>
            <person name="Eastwood N."/>
            <person name="Colbourne J.K."/>
            <person name="Zhou J."/>
            <person name="Mallon E."/>
            <person name="Orsini L."/>
        </authorList>
    </citation>
    <scope>NUCLEOTIDE SEQUENCE [LARGE SCALE GENOMIC DNA]</scope>
    <source>
        <strain evidence="1">LRV0_1</strain>
    </source>
</reference>
<evidence type="ECO:0000313" key="2">
    <source>
        <dbReference type="Proteomes" id="UP001234178"/>
    </source>
</evidence>
<organism evidence="1 2">
    <name type="scientific">Daphnia magna</name>
    <dbReference type="NCBI Taxonomy" id="35525"/>
    <lineage>
        <taxon>Eukaryota</taxon>
        <taxon>Metazoa</taxon>
        <taxon>Ecdysozoa</taxon>
        <taxon>Arthropoda</taxon>
        <taxon>Crustacea</taxon>
        <taxon>Branchiopoda</taxon>
        <taxon>Diplostraca</taxon>
        <taxon>Cladocera</taxon>
        <taxon>Anomopoda</taxon>
        <taxon>Daphniidae</taxon>
        <taxon>Daphnia</taxon>
    </lineage>
</organism>
<evidence type="ECO:0000313" key="1">
    <source>
        <dbReference type="EMBL" id="KAK4015348.1"/>
    </source>
</evidence>
<sequence>MQGYLIDKNIFIPQRNKEVPAAAVQILLQGVFKNRITWSWPIGCDTYRPDDAYRLWMTLITYETNLTLEQNPDITLLFSLFQLKIHNELEWYSLSWLMVTAGNLNDHSLLVVEVVNLVDSEPKRENKKSH</sequence>
<gene>
    <name evidence="1" type="ORF">OUZ56_030329</name>
</gene>
<comment type="caution">
    <text evidence="1">The sequence shown here is derived from an EMBL/GenBank/DDBJ whole genome shotgun (WGS) entry which is preliminary data.</text>
</comment>
<keyword evidence="2" id="KW-1185">Reference proteome</keyword>